<proteinExistence type="predicted"/>
<protein>
    <submittedName>
        <fullName evidence="1">Uncharacterized protein</fullName>
    </submittedName>
</protein>
<name>A0A6A6IRP6_9PLEO</name>
<dbReference type="Pfam" id="PF04681">
    <property type="entry name" value="Bys1"/>
    <property type="match status" value="1"/>
</dbReference>
<dbReference type="AlphaFoldDB" id="A0A6A6IRP6"/>
<dbReference type="GeneID" id="54576258"/>
<dbReference type="Proteomes" id="UP000800094">
    <property type="component" value="Unassembled WGS sequence"/>
</dbReference>
<dbReference type="InterPro" id="IPR006771">
    <property type="entry name" value="CetA-like"/>
</dbReference>
<dbReference type="RefSeq" id="XP_033687197.1">
    <property type="nucleotide sequence ID" value="XM_033822928.1"/>
</dbReference>
<feature type="non-terminal residue" evidence="1">
    <location>
        <position position="1"/>
    </location>
</feature>
<feature type="non-terminal residue" evidence="1">
    <location>
        <position position="183"/>
    </location>
</feature>
<evidence type="ECO:0000313" key="1">
    <source>
        <dbReference type="EMBL" id="KAF2252193.1"/>
    </source>
</evidence>
<organism evidence="1 2">
    <name type="scientific">Trematosphaeria pertusa</name>
    <dbReference type="NCBI Taxonomy" id="390896"/>
    <lineage>
        <taxon>Eukaryota</taxon>
        <taxon>Fungi</taxon>
        <taxon>Dikarya</taxon>
        <taxon>Ascomycota</taxon>
        <taxon>Pezizomycotina</taxon>
        <taxon>Dothideomycetes</taxon>
        <taxon>Pleosporomycetidae</taxon>
        <taxon>Pleosporales</taxon>
        <taxon>Massarineae</taxon>
        <taxon>Trematosphaeriaceae</taxon>
        <taxon>Trematosphaeria</taxon>
    </lineage>
</organism>
<gene>
    <name evidence="1" type="ORF">BU26DRAFT_410406</name>
</gene>
<sequence>PAQSTDESPANFGSLTNKPDEAVIINSCSYPIYLSSVNSNPANPTNCDGDGVNGHEIPPGATYSERIRECAEGGVSLKIAKQSSGAKPMQIEYTKSSELYYNLSFLDCMVPGTTDLSACAGHEEGVQIASAKGCPVWACQPGEYCDTKGYTVPEYGNQNVATPIGGCGAGEGLVLELCAAKGA</sequence>
<keyword evidence="2" id="KW-1185">Reference proteome</keyword>
<accession>A0A6A6IRP6</accession>
<reference evidence="1" key="1">
    <citation type="journal article" date="2020" name="Stud. Mycol.">
        <title>101 Dothideomycetes genomes: a test case for predicting lifestyles and emergence of pathogens.</title>
        <authorList>
            <person name="Haridas S."/>
            <person name="Albert R."/>
            <person name="Binder M."/>
            <person name="Bloem J."/>
            <person name="Labutti K."/>
            <person name="Salamov A."/>
            <person name="Andreopoulos B."/>
            <person name="Baker S."/>
            <person name="Barry K."/>
            <person name="Bills G."/>
            <person name="Bluhm B."/>
            <person name="Cannon C."/>
            <person name="Castanera R."/>
            <person name="Culley D."/>
            <person name="Daum C."/>
            <person name="Ezra D."/>
            <person name="Gonzalez J."/>
            <person name="Henrissat B."/>
            <person name="Kuo A."/>
            <person name="Liang C."/>
            <person name="Lipzen A."/>
            <person name="Lutzoni F."/>
            <person name="Magnuson J."/>
            <person name="Mondo S."/>
            <person name="Nolan M."/>
            <person name="Ohm R."/>
            <person name="Pangilinan J."/>
            <person name="Park H.-J."/>
            <person name="Ramirez L."/>
            <person name="Alfaro M."/>
            <person name="Sun H."/>
            <person name="Tritt A."/>
            <person name="Yoshinaga Y."/>
            <person name="Zwiers L.-H."/>
            <person name="Turgeon B."/>
            <person name="Goodwin S."/>
            <person name="Spatafora J."/>
            <person name="Crous P."/>
            <person name="Grigoriev I."/>
        </authorList>
    </citation>
    <scope>NUCLEOTIDE SEQUENCE</scope>
    <source>
        <strain evidence="1">CBS 122368</strain>
    </source>
</reference>
<dbReference type="EMBL" id="ML987192">
    <property type="protein sequence ID" value="KAF2252193.1"/>
    <property type="molecule type" value="Genomic_DNA"/>
</dbReference>
<evidence type="ECO:0000313" key="2">
    <source>
        <dbReference type="Proteomes" id="UP000800094"/>
    </source>
</evidence>
<dbReference type="OrthoDB" id="5144514at2759"/>